<feature type="region of interest" description="Disordered" evidence="4">
    <location>
        <begin position="502"/>
        <end position="552"/>
    </location>
</feature>
<gene>
    <name evidence="7" type="ORF">ACFQKB_43850</name>
</gene>
<dbReference type="InterPro" id="IPR029058">
    <property type="entry name" value="AB_hydrolase_fold"/>
</dbReference>
<feature type="chain" id="PRO_5047029535" evidence="5">
    <location>
        <begin position="31"/>
        <end position="552"/>
    </location>
</feature>
<organism evidence="7 8">
    <name type="scientific">Actinomadura yumaensis</name>
    <dbReference type="NCBI Taxonomy" id="111807"/>
    <lineage>
        <taxon>Bacteria</taxon>
        <taxon>Bacillati</taxon>
        <taxon>Actinomycetota</taxon>
        <taxon>Actinomycetes</taxon>
        <taxon>Streptosporangiales</taxon>
        <taxon>Thermomonosporaceae</taxon>
        <taxon>Actinomadura</taxon>
    </lineage>
</organism>
<proteinExistence type="inferred from homology"/>
<evidence type="ECO:0000256" key="3">
    <source>
        <dbReference type="ARBA" id="ARBA00022801"/>
    </source>
</evidence>
<name>A0ABW2D1K6_9ACTN</name>
<dbReference type="GO" id="GO:0016787">
    <property type="term" value="F:hydrolase activity"/>
    <property type="evidence" value="ECO:0007669"/>
    <property type="project" value="UniProtKB-KW"/>
</dbReference>
<evidence type="ECO:0000256" key="1">
    <source>
        <dbReference type="ARBA" id="ARBA00010088"/>
    </source>
</evidence>
<comment type="caution">
    <text evidence="7">The sequence shown here is derived from an EMBL/GenBank/DDBJ whole genome shotgun (WGS) entry which is preliminary data.</text>
</comment>
<accession>A0ABW2D1K6</accession>
<keyword evidence="2 5" id="KW-0732">Signal</keyword>
<dbReference type="InterPro" id="IPR051601">
    <property type="entry name" value="Serine_prot/Carboxylest_S33"/>
</dbReference>
<dbReference type="PANTHER" id="PTHR43248">
    <property type="entry name" value="2-SUCCINYL-6-HYDROXY-2,4-CYCLOHEXADIENE-1-CARBOXYLATE SYNTHASE"/>
    <property type="match status" value="1"/>
</dbReference>
<sequence length="552" mass="59435">MRGAGRGAGKAVAAGAAAVTVAFGTLTAAAAERPPGPNPAPNPAPRPAGLAWSPCPKKDRIEGDALKNLECANVRVPLDHARPGGEQITLALTRARHTARTFQGVVLLNRGGPGAHGRDLPASFTAALPKETAAQYDWIGFDARGVGASEPALLCDRSYLNPGRPRADTVPSSAAEARAWQRRATAYADDCARRYPRFLPHLGTADWARDLDAIRAALRQDRINYFGYSYGTYLGAVYATMFPGRVRRMVLDSVVRPSGVWYDANLDQNVAFEKRIRMFFGWVARHHDVYRLGRTANAVAASYAKARARVKAEPIDGLVGASELDDTFLTDGYADSVWPRHAAALSAYLVRADPKPLRKAWKPPVWLDQNNYAVYSAVQCRDAAWPRDWSRWTADSARLYRAGYRFETWSNTWYNAPCAAWRVPGGPPPAVRERRGMPPILLVQATEDAATPYSGAVETHRLFPSSRLVVQVGGGNHGVALSGDKCVDGAVARYFASGALPPGRRGPDTACPAPAGPKPARASGRREAVRSPAADAGAPVREPVAVMGARTS</sequence>
<keyword evidence="3 7" id="KW-0378">Hydrolase</keyword>
<dbReference type="EMBL" id="JBHSXS010000059">
    <property type="protein sequence ID" value="MFC6886761.1"/>
    <property type="molecule type" value="Genomic_DNA"/>
</dbReference>
<evidence type="ECO:0000256" key="5">
    <source>
        <dbReference type="SAM" id="SignalP"/>
    </source>
</evidence>
<evidence type="ECO:0000313" key="8">
    <source>
        <dbReference type="Proteomes" id="UP001596380"/>
    </source>
</evidence>
<evidence type="ECO:0000256" key="2">
    <source>
        <dbReference type="ARBA" id="ARBA00022729"/>
    </source>
</evidence>
<dbReference type="Pfam" id="PF08386">
    <property type="entry name" value="Abhydrolase_4"/>
    <property type="match status" value="1"/>
</dbReference>
<evidence type="ECO:0000256" key="4">
    <source>
        <dbReference type="SAM" id="MobiDB-lite"/>
    </source>
</evidence>
<feature type="region of interest" description="Disordered" evidence="4">
    <location>
        <begin position="30"/>
        <end position="52"/>
    </location>
</feature>
<protein>
    <submittedName>
        <fullName evidence="7">Alpha/beta hydrolase</fullName>
    </submittedName>
</protein>
<dbReference type="InterPro" id="IPR013595">
    <property type="entry name" value="Pept_S33_TAP-like_C"/>
</dbReference>
<reference evidence="8" key="1">
    <citation type="journal article" date="2019" name="Int. J. Syst. Evol. Microbiol.">
        <title>The Global Catalogue of Microorganisms (GCM) 10K type strain sequencing project: providing services to taxonomists for standard genome sequencing and annotation.</title>
        <authorList>
            <consortium name="The Broad Institute Genomics Platform"/>
            <consortium name="The Broad Institute Genome Sequencing Center for Infectious Disease"/>
            <person name="Wu L."/>
            <person name="Ma J."/>
        </authorList>
    </citation>
    <scope>NUCLEOTIDE SEQUENCE [LARGE SCALE GENOMIC DNA]</scope>
    <source>
        <strain evidence="8">JCM 3369</strain>
    </source>
</reference>
<comment type="similarity">
    <text evidence="1">Belongs to the peptidase S33 family.</text>
</comment>
<feature type="signal peptide" evidence="5">
    <location>
        <begin position="1"/>
        <end position="30"/>
    </location>
</feature>
<evidence type="ECO:0000313" key="7">
    <source>
        <dbReference type="EMBL" id="MFC6886761.1"/>
    </source>
</evidence>
<dbReference type="Gene3D" id="3.40.50.1820">
    <property type="entry name" value="alpha/beta hydrolase"/>
    <property type="match status" value="1"/>
</dbReference>
<evidence type="ECO:0000259" key="6">
    <source>
        <dbReference type="Pfam" id="PF08386"/>
    </source>
</evidence>
<feature type="compositionally biased region" description="Pro residues" evidence="4">
    <location>
        <begin position="34"/>
        <end position="46"/>
    </location>
</feature>
<dbReference type="PANTHER" id="PTHR43248:SF29">
    <property type="entry name" value="TRIPEPTIDYL AMINOPEPTIDASE"/>
    <property type="match status" value="1"/>
</dbReference>
<dbReference type="RefSeq" id="WP_164717171.1">
    <property type="nucleotide sequence ID" value="NZ_JBHSXE010000001.1"/>
</dbReference>
<dbReference type="SUPFAM" id="SSF53474">
    <property type="entry name" value="alpha/beta-Hydrolases"/>
    <property type="match status" value="1"/>
</dbReference>
<dbReference type="Proteomes" id="UP001596380">
    <property type="component" value="Unassembled WGS sequence"/>
</dbReference>
<feature type="domain" description="Peptidase S33 tripeptidyl aminopeptidase-like C-terminal" evidence="6">
    <location>
        <begin position="409"/>
        <end position="511"/>
    </location>
</feature>
<keyword evidence="8" id="KW-1185">Reference proteome</keyword>